<protein>
    <submittedName>
        <fullName evidence="1">Uncharacterized protein</fullName>
    </submittedName>
</protein>
<dbReference type="OMA" id="PHLERHE"/>
<accession>A0A9X0LDC4</accession>
<keyword evidence="2" id="KW-1185">Reference proteome</keyword>
<proteinExistence type="predicted"/>
<dbReference type="AlphaFoldDB" id="A0A9X0LDC4"/>
<gene>
    <name evidence="1" type="ORF">ADL17_23590</name>
</gene>
<evidence type="ECO:0000313" key="2">
    <source>
        <dbReference type="Proteomes" id="UP000053246"/>
    </source>
</evidence>
<sequence length="205" mass="22267">MATISAVILAAVSVVGWQWWHNHPPYGPEALAVTSSLRFVSYDEAEAALGEAAHAPVTYGRDQLVLGRVSWQTPPKPLDGGYFAVFLIDKRTNHKPEVFGVAAPQSAVGIGSAGIENRIAERYSWLRGAGDATFGDDEYRSNGNRLHVADEKAAPLTFVALFPYVEEPDPELPRATAPVAMSDLLLALVYMGEDGQVYWAQRLQG</sequence>
<name>A0A9X0LDC4_9ACTN</name>
<organism evidence="1 2">
    <name type="scientific">Micromonospora maris</name>
    <dbReference type="NCBI Taxonomy" id="1003110"/>
    <lineage>
        <taxon>Bacteria</taxon>
        <taxon>Bacillati</taxon>
        <taxon>Actinomycetota</taxon>
        <taxon>Actinomycetes</taxon>
        <taxon>Micromonosporales</taxon>
        <taxon>Micromonosporaceae</taxon>
        <taxon>Micromonospora</taxon>
    </lineage>
</organism>
<comment type="caution">
    <text evidence="1">The sequence shown here is derived from an EMBL/GenBank/DDBJ whole genome shotgun (WGS) entry which is preliminary data.</text>
</comment>
<dbReference type="EMBL" id="LMWI01000002">
    <property type="protein sequence ID" value="KUJ45972.1"/>
    <property type="molecule type" value="Genomic_DNA"/>
</dbReference>
<dbReference type="RefSeq" id="WP_013735445.1">
    <property type="nucleotide sequence ID" value="NZ_LMWI01000002.1"/>
</dbReference>
<reference evidence="1 2" key="1">
    <citation type="submission" date="2015-10" db="EMBL/GenBank/DDBJ databases">
        <authorList>
            <person name="Ju K.-S."/>
            <person name="Doroghazi J.R."/>
            <person name="Metcalf W.W."/>
        </authorList>
    </citation>
    <scope>NUCLEOTIDE SEQUENCE [LARGE SCALE GENOMIC DNA]</scope>
    <source>
        <strain evidence="1 2">NRRL B-24793</strain>
    </source>
</reference>
<evidence type="ECO:0000313" key="1">
    <source>
        <dbReference type="EMBL" id="KUJ45972.1"/>
    </source>
</evidence>
<dbReference type="Proteomes" id="UP000053246">
    <property type="component" value="Unassembled WGS sequence"/>
</dbReference>